<evidence type="ECO:0000313" key="3">
    <source>
        <dbReference type="Proteomes" id="UP000008922"/>
    </source>
</evidence>
<evidence type="ECO:0000256" key="1">
    <source>
        <dbReference type="SAM" id="Phobius"/>
    </source>
</evidence>
<keyword evidence="1" id="KW-0812">Transmembrane</keyword>
<proteinExistence type="predicted"/>
<dbReference type="KEGG" id="atm:ANT_29490"/>
<gene>
    <name evidence="2" type="ordered locus">ANT_29490</name>
</gene>
<dbReference type="STRING" id="926569.ANT_29490"/>
<name>E8N228_ANATU</name>
<dbReference type="InterPro" id="IPR041916">
    <property type="entry name" value="Anti_sigma_zinc_sf"/>
</dbReference>
<dbReference type="RefSeq" id="WP_013561319.1">
    <property type="nucleotide sequence ID" value="NC_014960.1"/>
</dbReference>
<keyword evidence="1" id="KW-0472">Membrane</keyword>
<dbReference type="eggNOG" id="COG5662">
    <property type="taxonomic scope" value="Bacteria"/>
</dbReference>
<feature type="transmembrane region" description="Helical" evidence="1">
    <location>
        <begin position="306"/>
        <end position="325"/>
    </location>
</feature>
<dbReference type="EMBL" id="AP012029">
    <property type="protein sequence ID" value="BAJ64975.1"/>
    <property type="molecule type" value="Genomic_DNA"/>
</dbReference>
<keyword evidence="1" id="KW-1133">Transmembrane helix</keyword>
<accession>E8N228</accession>
<protein>
    <recommendedName>
        <fullName evidence="4">Zinc-finger domain-containing protein</fullName>
    </recommendedName>
</protein>
<dbReference type="OrthoDB" id="167009at2"/>
<organism evidence="2 3">
    <name type="scientific">Anaerolinea thermophila (strain DSM 14523 / JCM 11388 / NBRC 100420 / UNI-1)</name>
    <dbReference type="NCBI Taxonomy" id="926569"/>
    <lineage>
        <taxon>Bacteria</taxon>
        <taxon>Bacillati</taxon>
        <taxon>Chloroflexota</taxon>
        <taxon>Anaerolineae</taxon>
        <taxon>Anaerolineales</taxon>
        <taxon>Anaerolineaceae</taxon>
        <taxon>Anaerolinea</taxon>
    </lineage>
</organism>
<dbReference type="InParanoid" id="E8N228"/>
<keyword evidence="3" id="KW-1185">Reference proteome</keyword>
<feature type="transmembrane region" description="Helical" evidence="1">
    <location>
        <begin position="84"/>
        <end position="106"/>
    </location>
</feature>
<dbReference type="AlphaFoldDB" id="E8N228"/>
<dbReference type="HOGENOM" id="CLU_843703_0_0_0"/>
<dbReference type="Proteomes" id="UP000008922">
    <property type="component" value="Chromosome"/>
</dbReference>
<sequence>MNSDLSFREYERFSAYLDGQLSPQEVSRLEEDLRRNPQWQLALDELRETRALLRRAPRYRAPRNFTLTPEMVGKTARPGLFSFLSARFAASMAGLALMSALILQFLPALRFAAPMAAAPAPQAQQAPAMEFAPQATQAAPENQLRAAMEPTAIVPIILWHAPGGMGGGGGAPEGQGGEAMKAAGAPSGEGIVTYNQDTTAKGMGGGAGDGTEGYVPPGEGIVQYGGQPAPGTIPPVVPTEESVRALQSEATPAPAQPLEGSGPILGVPAPEEAGQVIALVPAPQESAREFAAPVQAVPSFWTSQRIAQVILLALAVLFGGLALRLRRKG</sequence>
<evidence type="ECO:0008006" key="4">
    <source>
        <dbReference type="Google" id="ProtNLM"/>
    </source>
</evidence>
<dbReference type="Gene3D" id="1.10.10.1320">
    <property type="entry name" value="Anti-sigma factor, zinc-finger domain"/>
    <property type="match status" value="1"/>
</dbReference>
<evidence type="ECO:0000313" key="2">
    <source>
        <dbReference type="EMBL" id="BAJ64975.1"/>
    </source>
</evidence>
<reference evidence="2 3" key="1">
    <citation type="submission" date="2010-12" db="EMBL/GenBank/DDBJ databases">
        <title>Whole genome sequence of Anaerolinea thermophila UNI-1.</title>
        <authorList>
            <person name="Narita-Yamada S."/>
            <person name="Kishi E."/>
            <person name="Watanabe Y."/>
            <person name="Takasaki K."/>
            <person name="Ankai A."/>
            <person name="Oguchi A."/>
            <person name="Fukui S."/>
            <person name="Takahashi M."/>
            <person name="Yashiro I."/>
            <person name="Hosoyama A."/>
            <person name="Sekiguchi Y."/>
            <person name="Hanada S."/>
            <person name="Fujita N."/>
        </authorList>
    </citation>
    <scope>NUCLEOTIDE SEQUENCE [LARGE SCALE GENOMIC DNA]</scope>
    <source>
        <strain evidence="3">DSM 14523 / JCM 11388 / NBRC 100420 / UNI-1</strain>
    </source>
</reference>